<gene>
    <name evidence="6" type="ORF">LTR05_008396</name>
</gene>
<keyword evidence="3" id="KW-0805">Transcription regulation</keyword>
<keyword evidence="5" id="KW-0539">Nucleus</keyword>
<dbReference type="AlphaFoldDB" id="A0AAN7PK40"/>
<dbReference type="PANTHER" id="PTHR47338">
    <property type="entry name" value="ZN(II)2CYS6 TRANSCRIPTION FACTOR (EUROFUNG)-RELATED"/>
    <property type="match status" value="1"/>
</dbReference>
<dbReference type="GO" id="GO:0046872">
    <property type="term" value="F:metal ion binding"/>
    <property type="evidence" value="ECO:0007669"/>
    <property type="project" value="UniProtKB-KW"/>
</dbReference>
<dbReference type="GO" id="GO:0000981">
    <property type="term" value="F:DNA-binding transcription factor activity, RNA polymerase II-specific"/>
    <property type="evidence" value="ECO:0007669"/>
    <property type="project" value="InterPro"/>
</dbReference>
<dbReference type="GO" id="GO:0005634">
    <property type="term" value="C:nucleus"/>
    <property type="evidence" value="ECO:0007669"/>
    <property type="project" value="UniProtKB-SubCell"/>
</dbReference>
<protein>
    <recommendedName>
        <fullName evidence="8">Transcription factor domain-containing protein</fullName>
    </recommendedName>
</protein>
<evidence type="ECO:0000256" key="4">
    <source>
        <dbReference type="ARBA" id="ARBA00023163"/>
    </source>
</evidence>
<comment type="subcellular location">
    <subcellularLocation>
        <location evidence="1">Nucleus</location>
    </subcellularLocation>
</comment>
<keyword evidence="7" id="KW-1185">Reference proteome</keyword>
<evidence type="ECO:0000313" key="7">
    <source>
        <dbReference type="Proteomes" id="UP001309876"/>
    </source>
</evidence>
<evidence type="ECO:0000256" key="2">
    <source>
        <dbReference type="ARBA" id="ARBA00022723"/>
    </source>
</evidence>
<name>A0AAN7PK40_9EURO</name>
<dbReference type="CDD" id="cd12148">
    <property type="entry name" value="fungal_TF_MHR"/>
    <property type="match status" value="1"/>
</dbReference>
<proteinExistence type="predicted"/>
<sequence>MGKSFGLDSRKHAPQMLLVPGSWAEQEEIRRSWWAVLLLDRHMHLTFPGHALNTEDPHQDEVLPAEDTLFDQAEMCGNEPLHVASPTSLKAGPFARSCQAAYLMGKVVNVLNEFAQESGTRFTLAIQVYHTVTAFSKVVQAEFDACPESFATPMALTYSALIALCDPFCCTITNRGAHTVEETELQILCIRGLKTTSDDAARLALQLRSSMTTRHSAISPLIGHCLYMATVTFAWRVYEGEKSSSQAHDVLREALSSFNGRWAVGMEYLNALDRAKDLLYTSPAHQLIGGPPGLTS</sequence>
<dbReference type="EMBL" id="JAVRRJ010000012">
    <property type="protein sequence ID" value="KAK5080692.1"/>
    <property type="molecule type" value="Genomic_DNA"/>
</dbReference>
<evidence type="ECO:0000256" key="3">
    <source>
        <dbReference type="ARBA" id="ARBA00023015"/>
    </source>
</evidence>
<keyword evidence="2" id="KW-0479">Metal-binding</keyword>
<organism evidence="6 7">
    <name type="scientific">Lithohypha guttulata</name>
    <dbReference type="NCBI Taxonomy" id="1690604"/>
    <lineage>
        <taxon>Eukaryota</taxon>
        <taxon>Fungi</taxon>
        <taxon>Dikarya</taxon>
        <taxon>Ascomycota</taxon>
        <taxon>Pezizomycotina</taxon>
        <taxon>Eurotiomycetes</taxon>
        <taxon>Chaetothyriomycetidae</taxon>
        <taxon>Chaetothyriales</taxon>
        <taxon>Trichomeriaceae</taxon>
        <taxon>Lithohypha</taxon>
    </lineage>
</organism>
<comment type="caution">
    <text evidence="6">The sequence shown here is derived from an EMBL/GenBank/DDBJ whole genome shotgun (WGS) entry which is preliminary data.</text>
</comment>
<dbReference type="Proteomes" id="UP001309876">
    <property type="component" value="Unassembled WGS sequence"/>
</dbReference>
<dbReference type="InterPro" id="IPR050815">
    <property type="entry name" value="TF_fung"/>
</dbReference>
<accession>A0AAN7PK40</accession>
<evidence type="ECO:0000256" key="5">
    <source>
        <dbReference type="ARBA" id="ARBA00023242"/>
    </source>
</evidence>
<evidence type="ECO:0000313" key="6">
    <source>
        <dbReference type="EMBL" id="KAK5080692.1"/>
    </source>
</evidence>
<keyword evidence="4" id="KW-0804">Transcription</keyword>
<dbReference type="PANTHER" id="PTHR47338:SF20">
    <property type="entry name" value="ZN(II)2CYS6 TRANSCRIPTION FACTOR (EUROFUNG)"/>
    <property type="match status" value="1"/>
</dbReference>
<reference evidence="6 7" key="1">
    <citation type="submission" date="2023-08" db="EMBL/GenBank/DDBJ databases">
        <title>Black Yeasts Isolated from many extreme environments.</title>
        <authorList>
            <person name="Coleine C."/>
            <person name="Stajich J.E."/>
            <person name="Selbmann L."/>
        </authorList>
    </citation>
    <scope>NUCLEOTIDE SEQUENCE [LARGE SCALE GENOMIC DNA]</scope>
    <source>
        <strain evidence="6 7">CCFEE 5910</strain>
    </source>
</reference>
<evidence type="ECO:0000256" key="1">
    <source>
        <dbReference type="ARBA" id="ARBA00004123"/>
    </source>
</evidence>
<evidence type="ECO:0008006" key="8">
    <source>
        <dbReference type="Google" id="ProtNLM"/>
    </source>
</evidence>